<comment type="caution">
    <text evidence="4">The sequence shown here is derived from an EMBL/GenBank/DDBJ whole genome shotgun (WGS) entry which is preliminary data.</text>
</comment>
<dbReference type="Pfam" id="PF00560">
    <property type="entry name" value="LRR_1"/>
    <property type="match status" value="1"/>
</dbReference>
<evidence type="ECO:0000313" key="5">
    <source>
        <dbReference type="Proteomes" id="UP000622475"/>
    </source>
</evidence>
<dbReference type="Pfam" id="PF13855">
    <property type="entry name" value="LRR_8"/>
    <property type="match status" value="1"/>
</dbReference>
<dbReference type="Gene3D" id="1.25.40.10">
    <property type="entry name" value="Tetratricopeptide repeat domain"/>
    <property type="match status" value="1"/>
</dbReference>
<dbReference type="InterPro" id="IPR001611">
    <property type="entry name" value="Leu-rich_rpt"/>
</dbReference>
<dbReference type="PANTHER" id="PTHR45752">
    <property type="entry name" value="LEUCINE-RICH REPEAT-CONTAINING"/>
    <property type="match status" value="1"/>
</dbReference>
<evidence type="ECO:0000256" key="2">
    <source>
        <dbReference type="ARBA" id="ARBA00022737"/>
    </source>
</evidence>
<feature type="chain" id="PRO_5037186921" evidence="3">
    <location>
        <begin position="23"/>
        <end position="939"/>
    </location>
</feature>
<evidence type="ECO:0000256" key="1">
    <source>
        <dbReference type="ARBA" id="ARBA00022614"/>
    </source>
</evidence>
<name>A0A929KXG1_9SPHI</name>
<dbReference type="AlphaFoldDB" id="A0A929KXG1"/>
<dbReference type="InterPro" id="IPR011990">
    <property type="entry name" value="TPR-like_helical_dom_sf"/>
</dbReference>
<dbReference type="EMBL" id="JADFFL010000006">
    <property type="protein sequence ID" value="MBE9663429.1"/>
    <property type="molecule type" value="Genomic_DNA"/>
</dbReference>
<dbReference type="InterPro" id="IPR032675">
    <property type="entry name" value="LRR_dom_sf"/>
</dbReference>
<sequence length="939" mass="105417">MLKLRSTLLTILLVCYFAPGFAQHKDHLYKYITHDVSKPDYHQAQFLIKPYSYEDRFPSDSLNVEFGSVQQIQDFIDKGLHKKVVGIRLKVDSANIDRAIGLLKAYPRLCFLGFDESPIFAFKVKKILLPGSIKELKNLQGVEFIFTGIDIPDALVKLRPLKKLSAISLALVKGPLPKEVLQLKNITTIKLNATHIRDLDISDTKWEHVFFDGVDPKLGINVPALKKLAALPSLKNLQLNSCVLDNNAAVLQEFKGIRSLKVQFVTLSKGQQLFDHIGKLRQLEALSIRPYYDSTQTTEGLEQLTNLRLLSIENMPRITRMPDVFDALSKLKVLYLSDCNFTHVPLNIFRLRDLEHIELFGDKLTTLPEGDYRCKKLRSAKIIYSALTNIPEAFTSLTKLEDINFGSNQISSIPTHGWERLTKLKHLNLSSNKISVYPGGVEQLTGLQTLGLFDNRISSMPDLPGSGYQLTSLLLSSNNLNVLPEHIGKYDQLTFLGISQNKLTTLPASLGNCTKLRRFEAAVFPRPKRADGTADSTYYINALPEGLKNTPDMEVLNVSGNRGIDPASVFNVILAMPRFNFVANCSDIGLTEIPPSDQWRNVVLGRFDLDNNQLTTLPPQFAAMKTVRNMDLRKNPFPGNAANLAKSEIDSKGQLIALYNELRVALPQNIVSAADYATGLALSISEMVEAKMFAKAVEYAEKSIKLDSAAYNRTVRWDDIAVARYHTKDYTGAITDLERYLLKDKKNFIIIGGMPERALKYKAGAHIILGQKEQAAQTFEYFARQYHVAGALQNAALTYKEIGRDDKFDQLMDTVIKHQKFSQEFNIKQKRTDVGSILDHAESLIVAGKPNEAIKVINGLDTKLYTGNYLPINNYLLATANYLLAPEQFEQIKTKLTADIKTNGKMSGWNFDMFNKWVELNFADADKKAKLMQLQALGK</sequence>
<dbReference type="Gene3D" id="3.80.10.10">
    <property type="entry name" value="Ribonuclease Inhibitor"/>
    <property type="match status" value="3"/>
</dbReference>
<reference evidence="4" key="1">
    <citation type="submission" date="2020-10" db="EMBL/GenBank/DDBJ databases">
        <title>Mucilaginibacter mali sp. nov., isolated from rhizosphere soil of apple orchard.</title>
        <authorList>
            <person name="Lee J.-S."/>
            <person name="Kim H.S."/>
            <person name="Kim J.-S."/>
        </authorList>
    </citation>
    <scope>NUCLEOTIDE SEQUENCE</scope>
    <source>
        <strain evidence="4">KCTC 22746</strain>
    </source>
</reference>
<proteinExistence type="predicted"/>
<keyword evidence="3" id="KW-0732">Signal</keyword>
<dbReference type="Proteomes" id="UP000622475">
    <property type="component" value="Unassembled WGS sequence"/>
</dbReference>
<keyword evidence="1" id="KW-0433">Leucine-rich repeat</keyword>
<accession>A0A929KXG1</accession>
<dbReference type="SUPFAM" id="SSF48452">
    <property type="entry name" value="TPR-like"/>
    <property type="match status" value="1"/>
</dbReference>
<dbReference type="InterPro" id="IPR003591">
    <property type="entry name" value="Leu-rich_rpt_typical-subtyp"/>
</dbReference>
<keyword evidence="5" id="KW-1185">Reference proteome</keyword>
<dbReference type="PROSITE" id="PS51450">
    <property type="entry name" value="LRR"/>
    <property type="match status" value="2"/>
</dbReference>
<keyword evidence="2" id="KW-0677">Repeat</keyword>
<dbReference type="InterPro" id="IPR050715">
    <property type="entry name" value="LRR-SigEffector_domain"/>
</dbReference>
<organism evidence="4 5">
    <name type="scientific">Mucilaginibacter myungsuensis</name>
    <dbReference type="NCBI Taxonomy" id="649104"/>
    <lineage>
        <taxon>Bacteria</taxon>
        <taxon>Pseudomonadati</taxon>
        <taxon>Bacteroidota</taxon>
        <taxon>Sphingobacteriia</taxon>
        <taxon>Sphingobacteriales</taxon>
        <taxon>Sphingobacteriaceae</taxon>
        <taxon>Mucilaginibacter</taxon>
    </lineage>
</organism>
<evidence type="ECO:0000256" key="3">
    <source>
        <dbReference type="SAM" id="SignalP"/>
    </source>
</evidence>
<dbReference type="PANTHER" id="PTHR45752:SF187">
    <property type="entry name" value="LEUCINE-RICH REPEAT AND IQ DOMAIN-CONTAINING PROTEIN 4"/>
    <property type="match status" value="1"/>
</dbReference>
<dbReference type="SUPFAM" id="SSF52058">
    <property type="entry name" value="L domain-like"/>
    <property type="match status" value="2"/>
</dbReference>
<evidence type="ECO:0000313" key="4">
    <source>
        <dbReference type="EMBL" id="MBE9663429.1"/>
    </source>
</evidence>
<gene>
    <name evidence="4" type="ORF">IRJ16_16195</name>
</gene>
<protein>
    <submittedName>
        <fullName evidence="4">Leucine-rich repeat protein</fullName>
    </submittedName>
</protein>
<feature type="signal peptide" evidence="3">
    <location>
        <begin position="1"/>
        <end position="22"/>
    </location>
</feature>
<dbReference type="SMART" id="SM00369">
    <property type="entry name" value="LRR_TYP"/>
    <property type="match status" value="7"/>
</dbReference>
<dbReference type="RefSeq" id="WP_194112661.1">
    <property type="nucleotide sequence ID" value="NZ_JADFFL010000006.1"/>
</dbReference>